<organism evidence="2 3">
    <name type="scientific">Hydrogenibacillus schlegelii</name>
    <name type="common">Bacillus schlegelii</name>
    <dbReference type="NCBI Taxonomy" id="1484"/>
    <lineage>
        <taxon>Bacteria</taxon>
        <taxon>Bacillati</taxon>
        <taxon>Bacillota</taxon>
        <taxon>Bacilli</taxon>
        <taxon>Bacillales</taxon>
        <taxon>Bacillales Family X. Incertae Sedis</taxon>
        <taxon>Hydrogenibacillus</taxon>
    </lineage>
</organism>
<reference evidence="2 3" key="1">
    <citation type="submission" date="2017-08" db="EMBL/GenBank/DDBJ databases">
        <title>Burning lignite coal seam in the remote Altai Mountains harbors a hydrogen-driven thermophilic microbial community.</title>
        <authorList>
            <person name="Kadnikov V.V."/>
            <person name="Mardanov A.V."/>
            <person name="Ivasenko D."/>
            <person name="Beletsky A.V."/>
            <person name="Karnachuk O.V."/>
            <person name="Ravin N.V."/>
        </authorList>
    </citation>
    <scope>NUCLEOTIDE SEQUENCE [LARGE SCALE GENOMIC DNA]</scope>
    <source>
        <strain evidence="2">AL33</strain>
    </source>
</reference>
<protein>
    <submittedName>
        <fullName evidence="2">Uncharacterized protein</fullName>
    </submittedName>
</protein>
<accession>A0A2T5G3F2</accession>
<evidence type="ECO:0000313" key="3">
    <source>
        <dbReference type="Proteomes" id="UP000244180"/>
    </source>
</evidence>
<proteinExistence type="predicted"/>
<feature type="compositionally biased region" description="Basic residues" evidence="1">
    <location>
        <begin position="18"/>
        <end position="27"/>
    </location>
</feature>
<feature type="region of interest" description="Disordered" evidence="1">
    <location>
        <begin position="1"/>
        <end position="28"/>
    </location>
</feature>
<name>A0A2T5G3F2_HYDSH</name>
<comment type="caution">
    <text evidence="2">The sequence shown here is derived from an EMBL/GenBank/DDBJ whole genome shotgun (WGS) entry which is preliminary data.</text>
</comment>
<dbReference type="AlphaFoldDB" id="A0A2T5G3F2"/>
<dbReference type="Proteomes" id="UP000244180">
    <property type="component" value="Unassembled WGS sequence"/>
</dbReference>
<evidence type="ECO:0000313" key="2">
    <source>
        <dbReference type="EMBL" id="PTQ50716.1"/>
    </source>
</evidence>
<dbReference type="EMBL" id="PEBV01000099">
    <property type="protein sequence ID" value="PTQ50716.1"/>
    <property type="molecule type" value="Genomic_DNA"/>
</dbReference>
<evidence type="ECO:0000256" key="1">
    <source>
        <dbReference type="SAM" id="MobiDB-lite"/>
    </source>
</evidence>
<gene>
    <name evidence="2" type="ORF">HSCHL_0965</name>
</gene>
<sequence>MDRIGRGTPIERAGVSRMTRRPPKRPIRPVVGEYFTDLRTPETELFGEETALRPAKDVVKPASPKKIRRTAVRIPDEALFRLQKWKRKYNKIR</sequence>